<evidence type="ECO:0000256" key="2">
    <source>
        <dbReference type="ARBA" id="ARBA00022801"/>
    </source>
</evidence>
<keyword evidence="3" id="KW-0732">Signal</keyword>
<dbReference type="STRING" id="1411621.AUC43_02445"/>
<dbReference type="RefSeq" id="WP_068189469.1">
    <property type="nucleotide sequence ID" value="NZ_CP013909.1"/>
</dbReference>
<evidence type="ECO:0000259" key="4">
    <source>
        <dbReference type="Pfam" id="PF00561"/>
    </source>
</evidence>
<protein>
    <recommendedName>
        <fullName evidence="4">AB hydrolase-1 domain-containing protein</fullName>
    </recommendedName>
</protein>
<dbReference type="Gene3D" id="3.40.50.1820">
    <property type="entry name" value="alpha/beta hydrolase"/>
    <property type="match status" value="1"/>
</dbReference>
<dbReference type="InterPro" id="IPR050266">
    <property type="entry name" value="AB_hydrolase_sf"/>
</dbReference>
<dbReference type="InterPro" id="IPR002410">
    <property type="entry name" value="Peptidase_S33"/>
</dbReference>
<dbReference type="GO" id="GO:0006508">
    <property type="term" value="P:proteolysis"/>
    <property type="evidence" value="ECO:0007669"/>
    <property type="project" value="InterPro"/>
</dbReference>
<comment type="similarity">
    <text evidence="1">Belongs to the peptidase S33 family.</text>
</comment>
<evidence type="ECO:0000313" key="5">
    <source>
        <dbReference type="EMBL" id="ALW84060.1"/>
    </source>
</evidence>
<proteinExistence type="inferred from homology"/>
<gene>
    <name evidence="5" type="ORF">AUC43_02445</name>
</gene>
<evidence type="ECO:0000256" key="1">
    <source>
        <dbReference type="ARBA" id="ARBA00010088"/>
    </source>
</evidence>
<name>A0A0U4A725_9BACT</name>
<accession>A0A0U4A725</accession>
<reference evidence="5 6" key="1">
    <citation type="submission" date="2015-12" db="EMBL/GenBank/DDBJ databases">
        <authorList>
            <person name="Shamseldin A."/>
            <person name="Moawad H."/>
            <person name="Abd El-Rahim W.M."/>
            <person name="Sadowsky M.J."/>
        </authorList>
    </citation>
    <scope>NUCLEOTIDE SEQUENCE [LARGE SCALE GENOMIC DNA]</scope>
    <source>
        <strain evidence="5 6">DG5B</strain>
    </source>
</reference>
<feature type="signal peptide" evidence="3">
    <location>
        <begin position="1"/>
        <end position="22"/>
    </location>
</feature>
<dbReference type="KEGG" id="hyg:AUC43_02445"/>
<evidence type="ECO:0000256" key="3">
    <source>
        <dbReference type="SAM" id="SignalP"/>
    </source>
</evidence>
<dbReference type="SUPFAM" id="SSF53474">
    <property type="entry name" value="alpha/beta-Hydrolases"/>
    <property type="match status" value="1"/>
</dbReference>
<dbReference type="OrthoDB" id="9796770at2"/>
<dbReference type="GO" id="GO:0016020">
    <property type="term" value="C:membrane"/>
    <property type="evidence" value="ECO:0007669"/>
    <property type="project" value="TreeGrafter"/>
</dbReference>
<dbReference type="PANTHER" id="PTHR43798:SF33">
    <property type="entry name" value="HYDROLASE, PUTATIVE (AFU_ORTHOLOGUE AFUA_2G14860)-RELATED"/>
    <property type="match status" value="1"/>
</dbReference>
<keyword evidence="2" id="KW-0378">Hydrolase</keyword>
<dbReference type="PANTHER" id="PTHR43798">
    <property type="entry name" value="MONOACYLGLYCEROL LIPASE"/>
    <property type="match status" value="1"/>
</dbReference>
<dbReference type="InterPro" id="IPR029058">
    <property type="entry name" value="AB_hydrolase_fold"/>
</dbReference>
<dbReference type="InterPro" id="IPR000073">
    <property type="entry name" value="AB_hydrolase_1"/>
</dbReference>
<keyword evidence="6" id="KW-1185">Reference proteome</keyword>
<dbReference type="Pfam" id="PF00561">
    <property type="entry name" value="Abhydrolase_1"/>
    <property type="match status" value="1"/>
</dbReference>
<evidence type="ECO:0000313" key="6">
    <source>
        <dbReference type="Proteomes" id="UP000059542"/>
    </source>
</evidence>
<feature type="domain" description="AB hydrolase-1" evidence="4">
    <location>
        <begin position="59"/>
        <end position="324"/>
    </location>
</feature>
<dbReference type="AlphaFoldDB" id="A0A0U4A725"/>
<sequence length="341" mass="38434">MRYLLFLLFCCFALAPTQEARAQNVTRQAHPLAVDTAFLLPVNGVKQYLEIKGASRTKPVLLFIHGGPGWPATPMNRKYNRDLANDFVFVSWDQRNCGKSQTDTTVALTPDLYVEDAHQVTRFLQQAFHQRKIFIVGHSWGSFVGAQLVQRYPQDYAAYIGVSQLIDFGQSALLTRTYVQQQAALRHDTATLHALARIPLSAATGFSGGPHDLFTFLALTGPYRSSPNVPELPSPTQLYGDYPAPQWMAPVMRTLPPLFPYVNGGKTKLLQNSVFELPVYFFVGKYDHNTEPELARHYFAGLQAPKKQWFEFAHSGHAPNWEEPALFHRRLVQIAAENKSK</sequence>
<dbReference type="Proteomes" id="UP000059542">
    <property type="component" value="Chromosome"/>
</dbReference>
<dbReference type="PRINTS" id="PR00793">
    <property type="entry name" value="PROAMNOPTASE"/>
</dbReference>
<dbReference type="EMBL" id="CP013909">
    <property type="protein sequence ID" value="ALW84060.1"/>
    <property type="molecule type" value="Genomic_DNA"/>
</dbReference>
<organism evidence="5 6">
    <name type="scientific">Hymenobacter sedentarius</name>
    <dbReference type="NCBI Taxonomy" id="1411621"/>
    <lineage>
        <taxon>Bacteria</taxon>
        <taxon>Pseudomonadati</taxon>
        <taxon>Bacteroidota</taxon>
        <taxon>Cytophagia</taxon>
        <taxon>Cytophagales</taxon>
        <taxon>Hymenobacteraceae</taxon>
        <taxon>Hymenobacter</taxon>
    </lineage>
</organism>
<feature type="chain" id="PRO_5006846757" description="AB hydrolase-1 domain-containing protein" evidence="3">
    <location>
        <begin position="23"/>
        <end position="341"/>
    </location>
</feature>
<dbReference type="GO" id="GO:0008233">
    <property type="term" value="F:peptidase activity"/>
    <property type="evidence" value="ECO:0007669"/>
    <property type="project" value="InterPro"/>
</dbReference>